<dbReference type="KEGG" id="vg:22619627"/>
<dbReference type="GeneID" id="22619627"/>
<name>A0A0A7KV84_9ABAC</name>
<organism evidence="1 2">
    <name type="scientific">Agrotis segetum nucleopolyhedrovirus B</name>
    <dbReference type="NCBI Taxonomy" id="1580580"/>
    <lineage>
        <taxon>Viruses</taxon>
        <taxon>Viruses incertae sedis</taxon>
        <taxon>Naldaviricetes</taxon>
        <taxon>Lefavirales</taxon>
        <taxon>Baculoviridae</taxon>
        <taxon>Alphabaculovirus</taxon>
        <taxon>Alphabaculovirus alteragsegetum</taxon>
    </lineage>
</organism>
<keyword evidence="2" id="KW-1185">Reference proteome</keyword>
<dbReference type="OrthoDB" id="1963at10239"/>
<reference evidence="1 2" key="1">
    <citation type="journal article" date="2015" name="Virus Genes">
        <title>The genome sequence of Agrotis segetum nucleopolyhedrovirus B (AgseNPV-B) reveals a new baculovirus species within the Agrotis baculovirus complex.</title>
        <authorList>
            <person name="Wennmann J.T."/>
            <person name="Gueli Alletti G."/>
            <person name="Jehle J.A."/>
        </authorList>
    </citation>
    <scope>NUCLEOTIDE SEQUENCE [LARGE SCALE GENOMIC DNA]</scope>
    <source>
        <strain evidence="1">English</strain>
    </source>
</reference>
<dbReference type="InterPro" id="IPR007784">
    <property type="entry name" value="PIR"/>
</dbReference>
<accession>A0A0A7KV84</accession>
<dbReference type="Proteomes" id="UP000202327">
    <property type="component" value="Segment"/>
</dbReference>
<sequence>MYTILTIVLLIFVVLVLYNNITLLRFVQRDLVNQLIRFNNTDVPLIEPPTEIVIEGNEHQCHKQLTPCTTHLDCDVCREGLANCQYFDDKTIITITDTETQQENQFTIEAGESYCLALDRERARSCNPHTGIWILAESEVGYSLLCSCLMPGLVSQLGLYGDCDVPVGCQPHGQIVSMFETPMRCSCEVGFVADFDDHTQTPFCRSRRIRDVIRNPDFFPQAPCEKGYIPIDHPALNPEYLNITIARDICVIDPCSVDPISGERTSGSLIALEIDDDEKLYFCNCPIEDNLFSVYNDQPNMLKPSTRRVVNACIKPFNVSIGQVPRLDYKFFWGHSGNYEFYFGHRSTATSDEDIVASVYMHQLSSPRYRRMLFNFTGPHPNNPHAASMNLMKFSTAFSPDYRGTSTGQVPSATNVNLFTTFNILSARTQGPCFYPGPEGRCITRNYNLCIRRHNSSAVGSAEFFTNYWCFLSREGNWIKIYHPVSRYRLGEYPLVLRCNVLFALNRDSRDYTTINIVFGYDTTLDTVGYYGLLPQILETFANYSIN</sequence>
<dbReference type="Pfam" id="PF05092">
    <property type="entry name" value="PIF"/>
    <property type="match status" value="1"/>
</dbReference>
<evidence type="ECO:0000313" key="1">
    <source>
        <dbReference type="EMBL" id="AIZ48595.1"/>
    </source>
</evidence>
<dbReference type="RefSeq" id="YP_009112598.1">
    <property type="nucleotide sequence ID" value="NC_025960.1"/>
</dbReference>
<evidence type="ECO:0000313" key="2">
    <source>
        <dbReference type="Proteomes" id="UP000202327"/>
    </source>
</evidence>
<proteinExistence type="predicted"/>
<protein>
    <submittedName>
        <fullName evidence="1">Pif-1</fullName>
    </submittedName>
</protein>
<dbReference type="EMBL" id="KM102981">
    <property type="protein sequence ID" value="AIZ48595.1"/>
    <property type="molecule type" value="Genomic_DNA"/>
</dbReference>